<dbReference type="EMBL" id="AWWV01010412">
    <property type="protein sequence ID" value="OMO79352.1"/>
    <property type="molecule type" value="Genomic_DNA"/>
</dbReference>
<protein>
    <submittedName>
        <fullName evidence="5">Uncharacterized protein</fullName>
    </submittedName>
</protein>
<dbReference type="OrthoDB" id="406505at2759"/>
<evidence type="ECO:0000256" key="2">
    <source>
        <dbReference type="ARBA" id="ARBA00022525"/>
    </source>
</evidence>
<evidence type="ECO:0000256" key="3">
    <source>
        <dbReference type="ARBA" id="ARBA00022729"/>
    </source>
</evidence>
<proteinExistence type="predicted"/>
<evidence type="ECO:0000313" key="5">
    <source>
        <dbReference type="EMBL" id="OMO79352.1"/>
    </source>
</evidence>
<keyword evidence="6" id="KW-1185">Reference proteome</keyword>
<name>A0A1R3I9S9_COCAP</name>
<accession>A0A1R3I9S9</accession>
<comment type="caution">
    <text evidence="5">The sequence shown here is derived from an EMBL/GenBank/DDBJ whole genome shotgun (WGS) entry which is preliminary data.</text>
</comment>
<dbReference type="GO" id="GO:0005576">
    <property type="term" value="C:extracellular region"/>
    <property type="evidence" value="ECO:0007669"/>
    <property type="project" value="UniProtKB-SubCell"/>
</dbReference>
<dbReference type="PANTHER" id="PTHR33191">
    <property type="entry name" value="RIPENING-RELATED PROTEIN 2-RELATED"/>
    <property type="match status" value="1"/>
</dbReference>
<keyword evidence="3" id="KW-0732">Signal</keyword>
<comment type="subcellular location">
    <subcellularLocation>
        <location evidence="1">Secreted</location>
    </subcellularLocation>
</comment>
<gene>
    <name evidence="5" type="ORF">CCACVL1_13733</name>
</gene>
<sequence length="71" mass="7490">MLRGSGDGGGPPECDNQYHSDDDPMVALSTGCVKAKVVDDNIVDASKAVSEALGVPESDRGEMDIYWSDTD</sequence>
<dbReference type="PANTHER" id="PTHR33191:SF77">
    <property type="entry name" value="RIPENING-RELATED PROTEIN 1"/>
    <property type="match status" value="1"/>
</dbReference>
<dbReference type="AlphaFoldDB" id="A0A1R3I9S9"/>
<dbReference type="Proteomes" id="UP000188268">
    <property type="component" value="Unassembled WGS sequence"/>
</dbReference>
<dbReference type="InterPro" id="IPR039271">
    <property type="entry name" value="Kiwellin-like"/>
</dbReference>
<feature type="region of interest" description="Disordered" evidence="4">
    <location>
        <begin position="1"/>
        <end position="22"/>
    </location>
</feature>
<organism evidence="5 6">
    <name type="scientific">Corchorus capsularis</name>
    <name type="common">Jute</name>
    <dbReference type="NCBI Taxonomy" id="210143"/>
    <lineage>
        <taxon>Eukaryota</taxon>
        <taxon>Viridiplantae</taxon>
        <taxon>Streptophyta</taxon>
        <taxon>Embryophyta</taxon>
        <taxon>Tracheophyta</taxon>
        <taxon>Spermatophyta</taxon>
        <taxon>Magnoliopsida</taxon>
        <taxon>eudicotyledons</taxon>
        <taxon>Gunneridae</taxon>
        <taxon>Pentapetalae</taxon>
        <taxon>rosids</taxon>
        <taxon>malvids</taxon>
        <taxon>Malvales</taxon>
        <taxon>Malvaceae</taxon>
        <taxon>Grewioideae</taxon>
        <taxon>Apeibeae</taxon>
        <taxon>Corchorus</taxon>
    </lineage>
</organism>
<evidence type="ECO:0000313" key="6">
    <source>
        <dbReference type="Proteomes" id="UP000188268"/>
    </source>
</evidence>
<reference evidence="5 6" key="1">
    <citation type="submission" date="2013-09" db="EMBL/GenBank/DDBJ databases">
        <title>Corchorus capsularis genome sequencing.</title>
        <authorList>
            <person name="Alam M."/>
            <person name="Haque M.S."/>
            <person name="Islam M.S."/>
            <person name="Emdad E.M."/>
            <person name="Islam M.M."/>
            <person name="Ahmed B."/>
            <person name="Halim A."/>
            <person name="Hossen Q.M.M."/>
            <person name="Hossain M.Z."/>
            <person name="Ahmed R."/>
            <person name="Khan M.M."/>
            <person name="Islam R."/>
            <person name="Rashid M.M."/>
            <person name="Khan S.A."/>
            <person name="Rahman M.S."/>
            <person name="Alam M."/>
        </authorList>
    </citation>
    <scope>NUCLEOTIDE SEQUENCE [LARGE SCALE GENOMIC DNA]</scope>
    <source>
        <strain evidence="6">cv. CVL-1</strain>
        <tissue evidence="5">Whole seedling</tissue>
    </source>
</reference>
<feature type="compositionally biased region" description="Gly residues" evidence="4">
    <location>
        <begin position="1"/>
        <end position="11"/>
    </location>
</feature>
<dbReference type="Gramene" id="OMO79352">
    <property type="protein sequence ID" value="OMO79352"/>
    <property type="gene ID" value="CCACVL1_13733"/>
</dbReference>
<evidence type="ECO:0000256" key="1">
    <source>
        <dbReference type="ARBA" id="ARBA00004613"/>
    </source>
</evidence>
<keyword evidence="2" id="KW-0964">Secreted</keyword>
<evidence type="ECO:0000256" key="4">
    <source>
        <dbReference type="SAM" id="MobiDB-lite"/>
    </source>
</evidence>
<dbReference type="STRING" id="210143.A0A1R3I9S9"/>